<dbReference type="Gene3D" id="2.30.130.30">
    <property type="entry name" value="Hypothetical protein"/>
    <property type="match status" value="1"/>
</dbReference>
<reference evidence="2" key="1">
    <citation type="journal article" date="2021" name="Proc. Natl. Acad. Sci. U.S.A.">
        <title>A Catalog of Tens of Thousands of Viruses from Human Metagenomes Reveals Hidden Associations with Chronic Diseases.</title>
        <authorList>
            <person name="Tisza M.J."/>
            <person name="Buck C.B."/>
        </authorList>
    </citation>
    <scope>NUCLEOTIDE SEQUENCE</scope>
    <source>
        <strain evidence="2">CtQtc11</strain>
    </source>
</reference>
<organism evidence="2">
    <name type="scientific">Siphoviridae sp. ctQtc11</name>
    <dbReference type="NCBI Taxonomy" id="2825497"/>
    <lineage>
        <taxon>Viruses</taxon>
        <taxon>Duplodnaviria</taxon>
        <taxon>Heunggongvirae</taxon>
        <taxon>Uroviricota</taxon>
        <taxon>Caudoviricetes</taxon>
    </lineage>
</organism>
<proteinExistence type="predicted"/>
<evidence type="ECO:0000313" key="2">
    <source>
        <dbReference type="EMBL" id="DAE01460.1"/>
    </source>
</evidence>
<protein>
    <recommendedName>
        <fullName evidence="1">DUF3850 domain-containing protein</fullName>
    </recommendedName>
</protein>
<name>A0A8S5P5J7_9CAUD</name>
<feature type="domain" description="DUF3850" evidence="1">
    <location>
        <begin position="4"/>
        <end position="66"/>
    </location>
</feature>
<sequence>MIKRIKIFYPLFEQIQRGRNNLNICVKEYEKEFKKGDILMLNEIEYTRKEDKPTGCFMHVEVVEIIGIHEDEYQNRIYIMNIKPRLDMRIALQSLKGV</sequence>
<dbReference type="Pfam" id="PF12961">
    <property type="entry name" value="DUF3850"/>
    <property type="match status" value="1"/>
</dbReference>
<accession>A0A8S5P5J7</accession>
<evidence type="ECO:0000259" key="1">
    <source>
        <dbReference type="Pfam" id="PF12961"/>
    </source>
</evidence>
<dbReference type="EMBL" id="BK015325">
    <property type="protein sequence ID" value="DAE01460.1"/>
    <property type="molecule type" value="Genomic_DNA"/>
</dbReference>
<dbReference type="InterPro" id="IPR039440">
    <property type="entry name" value="DUF3850"/>
</dbReference>